<dbReference type="Proteomes" id="UP000801492">
    <property type="component" value="Unassembled WGS sequence"/>
</dbReference>
<sequence>MEVTSVVKQSVILIFLYISTAWGYGPPGLAPVSYRAPESTHAQTSVAGLPHGSLVVQNVPSVYSEPVAAAHPYQQLSLPTYTSNTGFAYDTVPAPVPEPSLPGLVVSLITNTAQFSLSVFGLTDVDRHSAARRVADNVNSILDRLEQLEQRIGAMVTNLSQRLQSIPIIGTLIRLTFRVGYLLTYIPVRLFYAVTDILRSLFSNEPQYKYAVSGMHYAYA</sequence>
<gene>
    <name evidence="1" type="ORF">ILUMI_01286</name>
</gene>
<evidence type="ECO:0000313" key="1">
    <source>
        <dbReference type="EMBL" id="KAF2904890.1"/>
    </source>
</evidence>
<reference evidence="1" key="1">
    <citation type="submission" date="2019-08" db="EMBL/GenBank/DDBJ databases">
        <title>The genome of the North American firefly Photinus pyralis.</title>
        <authorList>
            <consortium name="Photinus pyralis genome working group"/>
            <person name="Fallon T.R."/>
            <person name="Sander Lower S.E."/>
            <person name="Weng J.-K."/>
        </authorList>
    </citation>
    <scope>NUCLEOTIDE SEQUENCE</scope>
    <source>
        <strain evidence="1">TRF0915ILg1</strain>
        <tissue evidence="1">Whole body</tissue>
    </source>
</reference>
<proteinExistence type="predicted"/>
<evidence type="ECO:0000313" key="2">
    <source>
        <dbReference type="Proteomes" id="UP000801492"/>
    </source>
</evidence>
<accession>A0A8K0GHL2</accession>
<dbReference type="AlphaFoldDB" id="A0A8K0GHL2"/>
<protein>
    <submittedName>
        <fullName evidence="1">Uncharacterized protein</fullName>
    </submittedName>
</protein>
<dbReference type="EMBL" id="VTPC01000655">
    <property type="protein sequence ID" value="KAF2904890.1"/>
    <property type="molecule type" value="Genomic_DNA"/>
</dbReference>
<comment type="caution">
    <text evidence="1">The sequence shown here is derived from an EMBL/GenBank/DDBJ whole genome shotgun (WGS) entry which is preliminary data.</text>
</comment>
<organism evidence="1 2">
    <name type="scientific">Ignelater luminosus</name>
    <name type="common">Cucubano</name>
    <name type="synonym">Pyrophorus luminosus</name>
    <dbReference type="NCBI Taxonomy" id="2038154"/>
    <lineage>
        <taxon>Eukaryota</taxon>
        <taxon>Metazoa</taxon>
        <taxon>Ecdysozoa</taxon>
        <taxon>Arthropoda</taxon>
        <taxon>Hexapoda</taxon>
        <taxon>Insecta</taxon>
        <taxon>Pterygota</taxon>
        <taxon>Neoptera</taxon>
        <taxon>Endopterygota</taxon>
        <taxon>Coleoptera</taxon>
        <taxon>Polyphaga</taxon>
        <taxon>Elateriformia</taxon>
        <taxon>Elateroidea</taxon>
        <taxon>Elateridae</taxon>
        <taxon>Agrypninae</taxon>
        <taxon>Pyrophorini</taxon>
        <taxon>Ignelater</taxon>
    </lineage>
</organism>
<dbReference type="OrthoDB" id="10518405at2759"/>
<keyword evidence="2" id="KW-1185">Reference proteome</keyword>
<name>A0A8K0GHL2_IGNLU</name>